<evidence type="ECO:0000313" key="3">
    <source>
        <dbReference type="EnsemblPlants" id="KQK02379"/>
    </source>
</evidence>
<protein>
    <submittedName>
        <fullName evidence="2 3">Uncharacterized protein</fullName>
    </submittedName>
</protein>
<gene>
    <name evidence="2" type="ORF">BRADI_2g01104v3</name>
</gene>
<dbReference type="Proteomes" id="UP000008810">
    <property type="component" value="Chromosome 2"/>
</dbReference>
<feature type="compositionally biased region" description="Polar residues" evidence="1">
    <location>
        <begin position="61"/>
        <end position="71"/>
    </location>
</feature>
<keyword evidence="4" id="KW-1185">Reference proteome</keyword>
<proteinExistence type="predicted"/>
<dbReference type="EMBL" id="CM000881">
    <property type="protein sequence ID" value="KQK02379.1"/>
    <property type="molecule type" value="Genomic_DNA"/>
</dbReference>
<dbReference type="Gramene" id="KQK02379">
    <property type="protein sequence ID" value="KQK02379"/>
    <property type="gene ID" value="BRADI_2g01104v3"/>
</dbReference>
<accession>A0A0Q3I991</accession>
<dbReference type="InParanoid" id="A0A0Q3I991"/>
<name>A0A0Q3I991_BRADI</name>
<evidence type="ECO:0000313" key="2">
    <source>
        <dbReference type="EMBL" id="KQK02379.1"/>
    </source>
</evidence>
<reference evidence="3" key="3">
    <citation type="submission" date="2018-08" db="UniProtKB">
        <authorList>
            <consortium name="EnsemblPlants"/>
        </authorList>
    </citation>
    <scope>IDENTIFICATION</scope>
    <source>
        <strain evidence="3">cv. Bd21</strain>
    </source>
</reference>
<organism evidence="2">
    <name type="scientific">Brachypodium distachyon</name>
    <name type="common">Purple false brome</name>
    <name type="synonym">Trachynia distachya</name>
    <dbReference type="NCBI Taxonomy" id="15368"/>
    <lineage>
        <taxon>Eukaryota</taxon>
        <taxon>Viridiplantae</taxon>
        <taxon>Streptophyta</taxon>
        <taxon>Embryophyta</taxon>
        <taxon>Tracheophyta</taxon>
        <taxon>Spermatophyta</taxon>
        <taxon>Magnoliopsida</taxon>
        <taxon>Liliopsida</taxon>
        <taxon>Poales</taxon>
        <taxon>Poaceae</taxon>
        <taxon>BOP clade</taxon>
        <taxon>Pooideae</taxon>
        <taxon>Stipodae</taxon>
        <taxon>Brachypodieae</taxon>
        <taxon>Brachypodium</taxon>
    </lineage>
</organism>
<reference evidence="2" key="2">
    <citation type="submission" date="2017-06" db="EMBL/GenBank/DDBJ databases">
        <title>WGS assembly of Brachypodium distachyon.</title>
        <authorList>
            <consortium name="The International Brachypodium Initiative"/>
            <person name="Lucas S."/>
            <person name="Harmon-Smith M."/>
            <person name="Lail K."/>
            <person name="Tice H."/>
            <person name="Grimwood J."/>
            <person name="Bruce D."/>
            <person name="Barry K."/>
            <person name="Shu S."/>
            <person name="Lindquist E."/>
            <person name="Wang M."/>
            <person name="Pitluck S."/>
            <person name="Vogel J.P."/>
            <person name="Garvin D.F."/>
            <person name="Mockler T.C."/>
            <person name="Schmutz J."/>
            <person name="Rokhsar D."/>
            <person name="Bevan M.W."/>
        </authorList>
    </citation>
    <scope>NUCLEOTIDE SEQUENCE</scope>
    <source>
        <strain evidence="2">Bd21</strain>
    </source>
</reference>
<dbReference type="AlphaFoldDB" id="A0A0Q3I991"/>
<evidence type="ECO:0000313" key="4">
    <source>
        <dbReference type="Proteomes" id="UP000008810"/>
    </source>
</evidence>
<evidence type="ECO:0000256" key="1">
    <source>
        <dbReference type="SAM" id="MobiDB-lite"/>
    </source>
</evidence>
<dbReference type="EnsemblPlants" id="KQK02379">
    <property type="protein sequence ID" value="KQK02379"/>
    <property type="gene ID" value="BRADI_2g01104v3"/>
</dbReference>
<reference evidence="2 3" key="1">
    <citation type="journal article" date="2010" name="Nature">
        <title>Genome sequencing and analysis of the model grass Brachypodium distachyon.</title>
        <authorList>
            <consortium name="International Brachypodium Initiative"/>
        </authorList>
    </citation>
    <scope>NUCLEOTIDE SEQUENCE [LARGE SCALE GENOMIC DNA]</scope>
    <source>
        <strain evidence="2 3">Bd21</strain>
    </source>
</reference>
<sequence length="71" mass="7939">MLLLAMLGGHPRYAYLVHDPDGYRPGPSPPAPRAQPGRRPYPDPRPRCPGCPLPSPHRKTLQQQQIVHTIN</sequence>
<feature type="region of interest" description="Disordered" evidence="1">
    <location>
        <begin position="19"/>
        <end position="71"/>
    </location>
</feature>